<dbReference type="OrthoDB" id="9766971at2"/>
<evidence type="ECO:0000313" key="12">
    <source>
        <dbReference type="Proteomes" id="UP000462760"/>
    </source>
</evidence>
<dbReference type="CDD" id="cd06423">
    <property type="entry name" value="CESA_like"/>
    <property type="match status" value="1"/>
</dbReference>
<evidence type="ECO:0000256" key="8">
    <source>
        <dbReference type="ARBA" id="ARBA00023136"/>
    </source>
</evidence>
<dbReference type="PANTHER" id="PTHR43630:SF1">
    <property type="entry name" value="POLY-BETA-1,6-N-ACETYL-D-GLUCOSAMINE SYNTHASE"/>
    <property type="match status" value="1"/>
</dbReference>
<evidence type="ECO:0000256" key="4">
    <source>
        <dbReference type="ARBA" id="ARBA00022676"/>
    </source>
</evidence>
<keyword evidence="3 10" id="KW-1003">Cell membrane</keyword>
<dbReference type="Gene3D" id="3.90.550.10">
    <property type="entry name" value="Spore Coat Polysaccharide Biosynthesis Protein SpsA, Chain A"/>
    <property type="match status" value="1"/>
</dbReference>
<feature type="transmembrane region" description="Helical" evidence="10">
    <location>
        <begin position="327"/>
        <end position="348"/>
    </location>
</feature>
<gene>
    <name evidence="11" type="primary">pgaC</name>
    <name evidence="11" type="ORF">FYJ27_10820</name>
</gene>
<sequence>MKEFMDRLSTFVFWYPLIMSLFWIAGSQLFHKSKEKEMPVDFDEVDWPMVSILIPCYNEEETIKETIDYMHKINYSNKEIIAVNDGSMDETGEILHRLAKEYDDLRIIDCKENCGKANALRLATFASKAEYLVCIDSDAVLDPYAIHYLIYHFLYRGERLGAVTGNPRIRNRDTLLAKLQIVEYASIIGAIKRSQRILGKIMTVSGVVVAFRKKALVDVGLWDTDMITEDISISWKLQQRFWDIRYEPRALCWMLVPETISGIWKQRIRWAQGGQEVIFRHWRVMTDWRHRRIWPIYLEQWVSLFWSYSWVVVTIYYFVIADTIQELFIWIAFPSFALVFLSLIQLWSSLKIDNKYDNVLYLYLWAAWYPFIYWILNAMIVMFALPRAIKSRIKGGYATWASPDRGQRISS</sequence>
<dbReference type="EC" id="2.4.1.-" evidence="10"/>
<dbReference type="PANTHER" id="PTHR43630">
    <property type="entry name" value="POLY-BETA-1,6-N-ACETYL-D-GLUCOSAMINE SYNTHASE"/>
    <property type="match status" value="1"/>
</dbReference>
<accession>A0A844FJC6</accession>
<comment type="subcellular location">
    <subcellularLocation>
        <location evidence="1 10">Cell membrane</location>
        <topology evidence="1 10">Multi-pass membrane protein</topology>
    </subcellularLocation>
</comment>
<dbReference type="GO" id="GO:0043708">
    <property type="term" value="P:cell adhesion involved in biofilm formation"/>
    <property type="evidence" value="ECO:0007669"/>
    <property type="project" value="InterPro"/>
</dbReference>
<dbReference type="InterPro" id="IPR029044">
    <property type="entry name" value="Nucleotide-diphossugar_trans"/>
</dbReference>
<dbReference type="InterPro" id="IPR023853">
    <property type="entry name" value="PGA_PgaC/IcaA"/>
</dbReference>
<keyword evidence="4 10" id="KW-0328">Glycosyltransferase</keyword>
<dbReference type="GO" id="GO:0008375">
    <property type="term" value="F:acetylglucosaminyltransferase activity"/>
    <property type="evidence" value="ECO:0007669"/>
    <property type="project" value="UniProtKB-UniRule"/>
</dbReference>
<dbReference type="RefSeq" id="WP_154484868.1">
    <property type="nucleotide sequence ID" value="NZ_VULR01000018.1"/>
</dbReference>
<dbReference type="NCBIfam" id="TIGR03937">
    <property type="entry name" value="PgaC_IcaA"/>
    <property type="match status" value="1"/>
</dbReference>
<dbReference type="SUPFAM" id="SSF53448">
    <property type="entry name" value="Nucleotide-diphospho-sugar transferases"/>
    <property type="match status" value="1"/>
</dbReference>
<dbReference type="Pfam" id="PF13641">
    <property type="entry name" value="Glyco_tranf_2_3"/>
    <property type="match status" value="1"/>
</dbReference>
<feature type="transmembrane region" description="Helical" evidence="10">
    <location>
        <begin position="12"/>
        <end position="30"/>
    </location>
</feature>
<dbReference type="EMBL" id="VULR01000018">
    <property type="protein sequence ID" value="MSS44197.1"/>
    <property type="molecule type" value="Genomic_DNA"/>
</dbReference>
<comment type="caution">
    <text evidence="11">The sequence shown here is derived from an EMBL/GenBank/DDBJ whole genome shotgun (WGS) entry which is preliminary data.</text>
</comment>
<comment type="similarity">
    <text evidence="2 10">Belongs to the glycosyltransferase 2 family.</text>
</comment>
<evidence type="ECO:0000256" key="7">
    <source>
        <dbReference type="ARBA" id="ARBA00022989"/>
    </source>
</evidence>
<organism evidence="11 12">
    <name type="scientific">Anaerosalibacter bizertensis</name>
    <dbReference type="NCBI Taxonomy" id="932217"/>
    <lineage>
        <taxon>Bacteria</taxon>
        <taxon>Bacillati</taxon>
        <taxon>Bacillota</taxon>
        <taxon>Tissierellia</taxon>
        <taxon>Tissierellales</taxon>
        <taxon>Sporanaerobacteraceae</taxon>
        <taxon>Anaerosalibacter</taxon>
    </lineage>
</organism>
<evidence type="ECO:0000256" key="2">
    <source>
        <dbReference type="ARBA" id="ARBA00006739"/>
    </source>
</evidence>
<reference evidence="11 12" key="1">
    <citation type="submission" date="2019-08" db="EMBL/GenBank/DDBJ databases">
        <title>In-depth cultivation of the pig gut microbiome towards novel bacterial diversity and tailored functional studies.</title>
        <authorList>
            <person name="Wylensek D."/>
            <person name="Hitch T.C.A."/>
            <person name="Clavel T."/>
        </authorList>
    </citation>
    <scope>NUCLEOTIDE SEQUENCE [LARGE SCALE GENOMIC DNA]</scope>
    <source>
        <strain evidence="11 12">Med78-601-WT-4W-RMD-3</strain>
    </source>
</reference>
<protein>
    <recommendedName>
        <fullName evidence="9 10">Poly-beta-1,6-N-acetyl-D-glucosamine synthase</fullName>
        <shortName evidence="10">Poly-beta-1,6-GlcNAc synthase</shortName>
        <ecNumber evidence="10">2.4.1.-</ecNumber>
    </recommendedName>
</protein>
<name>A0A844FJC6_9FIRM</name>
<dbReference type="AlphaFoldDB" id="A0A844FJC6"/>
<feature type="transmembrane region" description="Helical" evidence="10">
    <location>
        <begin position="301"/>
        <end position="320"/>
    </location>
</feature>
<evidence type="ECO:0000256" key="3">
    <source>
        <dbReference type="ARBA" id="ARBA00022475"/>
    </source>
</evidence>
<proteinExistence type="inferred from homology"/>
<keyword evidence="5 10" id="KW-0808">Transferase</keyword>
<evidence type="ECO:0000256" key="6">
    <source>
        <dbReference type="ARBA" id="ARBA00022692"/>
    </source>
</evidence>
<keyword evidence="8 10" id="KW-0472">Membrane</keyword>
<evidence type="ECO:0000313" key="11">
    <source>
        <dbReference type="EMBL" id="MSS44197.1"/>
    </source>
</evidence>
<keyword evidence="6 10" id="KW-0812">Transmembrane</keyword>
<evidence type="ECO:0000256" key="10">
    <source>
        <dbReference type="RuleBase" id="RU364028"/>
    </source>
</evidence>
<keyword evidence="7 10" id="KW-1133">Transmembrane helix</keyword>
<evidence type="ECO:0000256" key="9">
    <source>
        <dbReference type="NCBIfam" id="TIGR03937"/>
    </source>
</evidence>
<feature type="transmembrane region" description="Helical" evidence="10">
    <location>
        <begin position="360"/>
        <end position="385"/>
    </location>
</feature>
<dbReference type="Proteomes" id="UP000462760">
    <property type="component" value="Unassembled WGS sequence"/>
</dbReference>
<evidence type="ECO:0000256" key="1">
    <source>
        <dbReference type="ARBA" id="ARBA00004651"/>
    </source>
</evidence>
<dbReference type="GO" id="GO:0005886">
    <property type="term" value="C:plasma membrane"/>
    <property type="evidence" value="ECO:0007669"/>
    <property type="project" value="UniProtKB-SubCell"/>
</dbReference>
<evidence type="ECO:0000256" key="5">
    <source>
        <dbReference type="ARBA" id="ARBA00022679"/>
    </source>
</evidence>